<dbReference type="InterPro" id="IPR047512">
    <property type="entry name" value="FH_FOXJ1"/>
</dbReference>
<dbReference type="CDD" id="cd20023">
    <property type="entry name" value="FH_FOXJ1"/>
    <property type="match status" value="1"/>
</dbReference>
<dbReference type="InterPro" id="IPR001766">
    <property type="entry name" value="Fork_head_dom"/>
</dbReference>
<keyword evidence="3 11" id="KW-0238">DNA-binding</keyword>
<organism evidence="13 14">
    <name type="scientific">Plectus sambesii</name>
    <dbReference type="NCBI Taxonomy" id="2011161"/>
    <lineage>
        <taxon>Eukaryota</taxon>
        <taxon>Metazoa</taxon>
        <taxon>Ecdysozoa</taxon>
        <taxon>Nematoda</taxon>
        <taxon>Chromadorea</taxon>
        <taxon>Plectida</taxon>
        <taxon>Plectina</taxon>
        <taxon>Plectoidea</taxon>
        <taxon>Plectidae</taxon>
        <taxon>Plectus</taxon>
    </lineage>
</organism>
<dbReference type="GO" id="GO:0030030">
    <property type="term" value="P:cell projection organization"/>
    <property type="evidence" value="ECO:0007669"/>
    <property type="project" value="UniProtKB-KW"/>
</dbReference>
<accession>A0A914X1F5</accession>
<keyword evidence="1" id="KW-0970">Cilium biogenesis/degradation</keyword>
<dbReference type="GO" id="GO:0000981">
    <property type="term" value="F:DNA-binding transcription factor activity, RNA polymerase II-specific"/>
    <property type="evidence" value="ECO:0007669"/>
    <property type="project" value="TreeGrafter"/>
</dbReference>
<evidence type="ECO:0000313" key="14">
    <source>
        <dbReference type="WBParaSite" id="PSAMB.scaffold6045size10309.g27831.t1"/>
    </source>
</evidence>
<dbReference type="InterPro" id="IPR047513">
    <property type="entry name" value="FOXJ1"/>
</dbReference>
<evidence type="ECO:0000256" key="7">
    <source>
        <dbReference type="ARBA" id="ARBA00034770"/>
    </source>
</evidence>
<dbReference type="PRINTS" id="PR00053">
    <property type="entry name" value="FORKHEAD"/>
</dbReference>
<dbReference type="InterPro" id="IPR036388">
    <property type="entry name" value="WH-like_DNA-bd_sf"/>
</dbReference>
<sequence length="515" mass="57867">MWWRYAYSPAGLPTAGRSLHRVVRHRLPESDLDDARDGRRANRAKVAGRSVSLVARLDNGLSIDTPGRPLLRDHPPLCLSIASSPRARQLCSLTHNQPSERGEMIEQKQPDDGLTSLNWLVQPAKGLGLNPPTPPTTPPSVSTLAADIQQQQNTEPHRPDYRNELIKPPYSYAQLITMAMQAHGCEKVVLTDIYHWIRENFAYFRCGDNSWQNSIRHNLSLNKQFIKVPRDHDDKGKGSYWMLDPKSKDPYCIRRRNFVDCNTKRMKPTVTRPQVNPAIKSFIEKTIQGQQCTSRSAMDISLADSPVPTGQTYVYEEYGTPKIFRAENTDGFTYVPQNDLRPVVLQNNEEYNNPRAPDERVKVEYNWEGYEYHPSGVGGVQLPLQLSPGGTQQGIVVGSVGLSPPNSDDSDGQAGLELRIPTPEWWGHQVTTASLMSPMNGSHHNPLARVFENLTTTSANSSNATTPMLKEHPWQEERREFPHEDGLFTLEPMSIPVTTVCSFTLPDHSSVTTVF</sequence>
<dbReference type="InterPro" id="IPR036390">
    <property type="entry name" value="WH_DNA-bd_sf"/>
</dbReference>
<keyword evidence="6 11" id="KW-0539">Nucleus</keyword>
<dbReference type="AlphaFoldDB" id="A0A914X1F5"/>
<evidence type="ECO:0000256" key="9">
    <source>
        <dbReference type="ARBA" id="ARBA00071019"/>
    </source>
</evidence>
<name>A0A914X1F5_9BILA</name>
<dbReference type="Gene3D" id="1.10.10.10">
    <property type="entry name" value="Winged helix-like DNA-binding domain superfamily/Winged helix DNA-binding domain"/>
    <property type="match status" value="1"/>
</dbReference>
<evidence type="ECO:0000256" key="1">
    <source>
        <dbReference type="ARBA" id="ARBA00022794"/>
    </source>
</evidence>
<dbReference type="Proteomes" id="UP000887566">
    <property type="component" value="Unplaced"/>
</dbReference>
<dbReference type="PANTHER" id="PTHR46805">
    <property type="entry name" value="FORKHEAD BOX PROTEIN J1"/>
    <property type="match status" value="1"/>
</dbReference>
<evidence type="ECO:0000256" key="3">
    <source>
        <dbReference type="ARBA" id="ARBA00023125"/>
    </source>
</evidence>
<dbReference type="GO" id="GO:0000978">
    <property type="term" value="F:RNA polymerase II cis-regulatory region sequence-specific DNA binding"/>
    <property type="evidence" value="ECO:0007669"/>
    <property type="project" value="TreeGrafter"/>
</dbReference>
<dbReference type="Pfam" id="PF00250">
    <property type="entry name" value="Forkhead"/>
    <property type="match status" value="1"/>
</dbReference>
<comment type="subcellular location">
    <subcellularLocation>
        <location evidence="11">Nucleus</location>
    </subcellularLocation>
</comment>
<evidence type="ECO:0000256" key="6">
    <source>
        <dbReference type="ARBA" id="ARBA00023242"/>
    </source>
</evidence>
<evidence type="ECO:0000256" key="8">
    <source>
        <dbReference type="ARBA" id="ARBA00056063"/>
    </source>
</evidence>
<evidence type="ECO:0000256" key="11">
    <source>
        <dbReference type="PROSITE-ProRule" id="PRU00089"/>
    </source>
</evidence>
<dbReference type="FunFam" id="1.10.10.10:FF:000135">
    <property type="entry name" value="forkhead box protein G1"/>
    <property type="match status" value="1"/>
</dbReference>
<dbReference type="GO" id="GO:0005634">
    <property type="term" value="C:nucleus"/>
    <property type="evidence" value="ECO:0007669"/>
    <property type="project" value="UniProtKB-SubCell"/>
</dbReference>
<dbReference type="SUPFAM" id="SSF46785">
    <property type="entry name" value="Winged helix' DNA-binding domain"/>
    <property type="match status" value="1"/>
</dbReference>
<evidence type="ECO:0000256" key="10">
    <source>
        <dbReference type="ARBA" id="ARBA00077297"/>
    </source>
</evidence>
<proteinExistence type="inferred from homology"/>
<keyword evidence="13" id="KW-1185">Reference proteome</keyword>
<feature type="domain" description="Fork-head" evidence="12">
    <location>
        <begin position="167"/>
        <end position="268"/>
    </location>
</feature>
<keyword evidence="5" id="KW-0804">Transcription</keyword>
<comment type="function">
    <text evidence="8">Transcription factor. Plays a role in embryogenesis and later development, perhaps acting redundantly with forkhead protein pes-1.</text>
</comment>
<dbReference type="InterPro" id="IPR018122">
    <property type="entry name" value="TF_fork_head_CS_1"/>
</dbReference>
<dbReference type="PROSITE" id="PS00658">
    <property type="entry name" value="FORK_HEAD_2"/>
    <property type="match status" value="1"/>
</dbReference>
<keyword evidence="2" id="KW-0805">Transcription regulation</keyword>
<evidence type="ECO:0000256" key="4">
    <source>
        <dbReference type="ARBA" id="ARBA00023159"/>
    </source>
</evidence>
<evidence type="ECO:0000259" key="12">
    <source>
        <dbReference type="PROSITE" id="PS50039"/>
    </source>
</evidence>
<keyword evidence="4" id="KW-0010">Activator</keyword>
<dbReference type="InterPro" id="IPR030456">
    <property type="entry name" value="TF_fork_head_CS_2"/>
</dbReference>
<evidence type="ECO:0000256" key="5">
    <source>
        <dbReference type="ARBA" id="ARBA00023163"/>
    </source>
</evidence>
<dbReference type="PROSITE" id="PS00657">
    <property type="entry name" value="FORK_HEAD_1"/>
    <property type="match status" value="1"/>
</dbReference>
<reference evidence="14" key="1">
    <citation type="submission" date="2022-11" db="UniProtKB">
        <authorList>
            <consortium name="WormBaseParasite"/>
        </authorList>
    </citation>
    <scope>IDENTIFICATION</scope>
</reference>
<dbReference type="PROSITE" id="PS50039">
    <property type="entry name" value="FORK_HEAD_3"/>
    <property type="match status" value="1"/>
</dbReference>
<feature type="DNA-binding region" description="Fork-head" evidence="11">
    <location>
        <begin position="167"/>
        <end position="268"/>
    </location>
</feature>
<evidence type="ECO:0000313" key="13">
    <source>
        <dbReference type="Proteomes" id="UP000887566"/>
    </source>
</evidence>
<dbReference type="SMART" id="SM00339">
    <property type="entry name" value="FH"/>
    <property type="match status" value="1"/>
</dbReference>
<dbReference type="WBParaSite" id="PSAMB.scaffold6045size10309.g27831.t1">
    <property type="protein sequence ID" value="PSAMB.scaffold6045size10309.g27831.t1"/>
    <property type="gene ID" value="PSAMB.scaffold6045size10309.g27831"/>
</dbReference>
<protein>
    <recommendedName>
        <fullName evidence="9">Forkhead box protein fkh-2</fullName>
    </recommendedName>
    <alternativeName>
        <fullName evidence="10">Forkhead transcription factor family member fkh-2</fullName>
    </alternativeName>
</protein>
<comment type="similarity">
    <text evidence="7">Belongs to the FOXJ1 family.</text>
</comment>
<dbReference type="PANTHER" id="PTHR46805:SF1">
    <property type="entry name" value="FORKHEAD BOX PROTEIN J1"/>
    <property type="match status" value="1"/>
</dbReference>
<evidence type="ECO:0000256" key="2">
    <source>
        <dbReference type="ARBA" id="ARBA00023015"/>
    </source>
</evidence>